<dbReference type="GO" id="GO:0012505">
    <property type="term" value="C:endomembrane system"/>
    <property type="evidence" value="ECO:0007669"/>
    <property type="project" value="UniProtKB-SubCell"/>
</dbReference>
<proteinExistence type="predicted"/>
<dbReference type="PANTHER" id="PTHR21624">
    <property type="entry name" value="STEROL DESATURASE-RELATED PROTEIN"/>
    <property type="match status" value="1"/>
</dbReference>
<comment type="caution">
    <text evidence="9">The sequence shown here is derived from an EMBL/GenBank/DDBJ whole genome shotgun (WGS) entry which is preliminary data.</text>
</comment>
<comment type="subcellular location">
    <subcellularLocation>
        <location evidence="1">Endomembrane system</location>
        <topology evidence="1">Multi-pass membrane protein</topology>
    </subcellularLocation>
</comment>
<dbReference type="InterPro" id="IPR006694">
    <property type="entry name" value="Fatty_acid_hydroxylase"/>
</dbReference>
<evidence type="ECO:0000256" key="3">
    <source>
        <dbReference type="ARBA" id="ARBA00022989"/>
    </source>
</evidence>
<reference evidence="9" key="1">
    <citation type="journal article" date="2014" name="Int. J. Syst. Evol. Microbiol.">
        <title>Complete genome sequence of Corynebacterium casei LMG S-19264T (=DSM 44701T), isolated from a smear-ripened cheese.</title>
        <authorList>
            <consortium name="US DOE Joint Genome Institute (JGI-PGF)"/>
            <person name="Walter F."/>
            <person name="Albersmeier A."/>
            <person name="Kalinowski J."/>
            <person name="Ruckert C."/>
        </authorList>
    </citation>
    <scope>NUCLEOTIDE SEQUENCE</scope>
    <source>
        <strain evidence="9">KCTC 32255</strain>
    </source>
</reference>
<organism evidence="9 10">
    <name type="scientific">Novosphingobium colocasiae</name>
    <dbReference type="NCBI Taxonomy" id="1256513"/>
    <lineage>
        <taxon>Bacteria</taxon>
        <taxon>Pseudomonadati</taxon>
        <taxon>Pseudomonadota</taxon>
        <taxon>Alphaproteobacteria</taxon>
        <taxon>Sphingomonadales</taxon>
        <taxon>Sphingomonadaceae</taxon>
        <taxon>Novosphingobium</taxon>
    </lineage>
</organism>
<evidence type="ECO:0000256" key="6">
    <source>
        <dbReference type="ARBA" id="ARBA00023136"/>
    </source>
</evidence>
<keyword evidence="10" id="KW-1185">Reference proteome</keyword>
<dbReference type="AlphaFoldDB" id="A0A918PDM2"/>
<evidence type="ECO:0000256" key="2">
    <source>
        <dbReference type="ARBA" id="ARBA00022692"/>
    </source>
</evidence>
<evidence type="ECO:0000259" key="8">
    <source>
        <dbReference type="Pfam" id="PF04116"/>
    </source>
</evidence>
<dbReference type="PANTHER" id="PTHR21624:SF1">
    <property type="entry name" value="ALKYLGLYCEROL MONOOXYGENASE"/>
    <property type="match status" value="1"/>
</dbReference>
<evidence type="ECO:0000313" key="10">
    <source>
        <dbReference type="Proteomes" id="UP000648075"/>
    </source>
</evidence>
<keyword evidence="5" id="KW-0443">Lipid metabolism</keyword>
<sequence>MWDISGILWMLAIGAVLFVPLERLLPAPKAGRRGRAALVADLLHATVGGQMTKVCAALLLAIMLSGSAHTGVAGHWPLAVQVIVLLLICDFLIYAVHRLEHAVPLLWRFHRIHHSSTHLDWLASARVHPMEQIAITTLTGLPMYLVGFSTTAIAIYLAGYTFHSALLHANTRLSFGPLEAVFTPPRIHHWHHADQVEAYDSNFGSQLVIWDRLFGTAYRPDADRPARFGVDAPPAEDFAAHLLAPFRAQPEPFTPTFDGTMAVPASVSGNR</sequence>
<dbReference type="EMBL" id="BMZA01000004">
    <property type="protein sequence ID" value="GGZ02089.1"/>
    <property type="molecule type" value="Genomic_DNA"/>
</dbReference>
<evidence type="ECO:0000256" key="4">
    <source>
        <dbReference type="ARBA" id="ARBA00023002"/>
    </source>
</evidence>
<evidence type="ECO:0000256" key="7">
    <source>
        <dbReference type="SAM" id="Phobius"/>
    </source>
</evidence>
<evidence type="ECO:0000256" key="5">
    <source>
        <dbReference type="ARBA" id="ARBA00023098"/>
    </source>
</evidence>
<feature type="transmembrane region" description="Helical" evidence="7">
    <location>
        <begin position="37"/>
        <end position="64"/>
    </location>
</feature>
<keyword evidence="4" id="KW-0560">Oxidoreductase</keyword>
<dbReference type="Pfam" id="PF04116">
    <property type="entry name" value="FA_hydroxylase"/>
    <property type="match status" value="1"/>
</dbReference>
<dbReference type="GO" id="GO:0006643">
    <property type="term" value="P:membrane lipid metabolic process"/>
    <property type="evidence" value="ECO:0007669"/>
    <property type="project" value="TreeGrafter"/>
</dbReference>
<feature type="domain" description="Fatty acid hydroxylase" evidence="8">
    <location>
        <begin position="83"/>
        <end position="216"/>
    </location>
</feature>
<gene>
    <name evidence="9" type="ORF">GCM10011614_16310</name>
</gene>
<protein>
    <submittedName>
        <fullName evidence="9">Fatty acid hydroxylase</fullName>
    </submittedName>
</protein>
<reference evidence="9" key="2">
    <citation type="submission" date="2020-09" db="EMBL/GenBank/DDBJ databases">
        <authorList>
            <person name="Sun Q."/>
            <person name="Kim S."/>
        </authorList>
    </citation>
    <scope>NUCLEOTIDE SEQUENCE</scope>
    <source>
        <strain evidence="9">KCTC 32255</strain>
    </source>
</reference>
<dbReference type="GO" id="GO:0016020">
    <property type="term" value="C:membrane"/>
    <property type="evidence" value="ECO:0007669"/>
    <property type="project" value="GOC"/>
</dbReference>
<evidence type="ECO:0000256" key="1">
    <source>
        <dbReference type="ARBA" id="ARBA00004127"/>
    </source>
</evidence>
<dbReference type="InterPro" id="IPR051689">
    <property type="entry name" value="Sterol_desaturase/TMEM195"/>
</dbReference>
<dbReference type="GO" id="GO:0008610">
    <property type="term" value="P:lipid biosynthetic process"/>
    <property type="evidence" value="ECO:0007669"/>
    <property type="project" value="InterPro"/>
</dbReference>
<keyword evidence="6 7" id="KW-0472">Membrane</keyword>
<accession>A0A918PDM2</accession>
<feature type="transmembrane region" description="Helical" evidence="7">
    <location>
        <begin position="6"/>
        <end position="25"/>
    </location>
</feature>
<keyword evidence="3 7" id="KW-1133">Transmembrane helix</keyword>
<name>A0A918PDM2_9SPHN</name>
<keyword evidence="2 7" id="KW-0812">Transmembrane</keyword>
<dbReference type="GO" id="GO:0050479">
    <property type="term" value="F:glyceryl-ether monooxygenase activity"/>
    <property type="evidence" value="ECO:0007669"/>
    <property type="project" value="TreeGrafter"/>
</dbReference>
<dbReference type="GO" id="GO:0005506">
    <property type="term" value="F:iron ion binding"/>
    <property type="evidence" value="ECO:0007669"/>
    <property type="project" value="InterPro"/>
</dbReference>
<dbReference type="Proteomes" id="UP000648075">
    <property type="component" value="Unassembled WGS sequence"/>
</dbReference>
<evidence type="ECO:0000313" key="9">
    <source>
        <dbReference type="EMBL" id="GGZ02089.1"/>
    </source>
</evidence>
<feature type="transmembrane region" description="Helical" evidence="7">
    <location>
        <begin position="76"/>
        <end position="96"/>
    </location>
</feature>